<dbReference type="EMBL" id="BMXF01000003">
    <property type="protein sequence ID" value="GHB76705.1"/>
    <property type="molecule type" value="Genomic_DNA"/>
</dbReference>
<evidence type="ECO:0000313" key="12">
    <source>
        <dbReference type="Proteomes" id="UP000598271"/>
    </source>
</evidence>
<evidence type="ECO:0000256" key="3">
    <source>
        <dbReference type="ARBA" id="ARBA00022723"/>
    </source>
</evidence>
<feature type="domain" description="Peptidase M43 pregnancy-associated plasma-A" evidence="9">
    <location>
        <begin position="122"/>
        <end position="277"/>
    </location>
</feature>
<keyword evidence="8" id="KW-1015">Disulfide bond</keyword>
<dbReference type="InterPro" id="IPR036116">
    <property type="entry name" value="FN3_sf"/>
</dbReference>
<evidence type="ECO:0000256" key="1">
    <source>
        <dbReference type="ARBA" id="ARBA00008721"/>
    </source>
</evidence>
<dbReference type="AlphaFoldDB" id="A0A8J3G9N9"/>
<evidence type="ECO:0000259" key="10">
    <source>
        <dbReference type="Pfam" id="PF20009"/>
    </source>
</evidence>
<dbReference type="Pfam" id="PF05572">
    <property type="entry name" value="Peptidase_M43"/>
    <property type="match status" value="1"/>
</dbReference>
<evidence type="ECO:0008006" key="13">
    <source>
        <dbReference type="Google" id="ProtNLM"/>
    </source>
</evidence>
<sequence length="780" mass="84453">MFLSLPFNGNGQVLECRSPEPTPQEVAAREARIKEIKRGRVGGRLTSDYYTFVPIRFHVIRRSNGTGGATGGDVNNALLAINREYRQSGLQFYLAGSGPHYINSNTFYDYEYSEEDDLTQVNDVNDAVNVYVVGTLNFQSSNVTGYAYYPSVLASSNRVFVRADRLADGRTLPHELGHYFNLLHTFYNNTNPNVSLRELVTRTAGANCDTAGDLLCDTPADPYGLVGANTSGCSYTGTVRDANGDLYQPALNNMMSYYYLCGNSFTAGQYDRIQDGLLLRTASNNEYTLDFPALPLVPTQLIATQTSSGVQVTFSDPGSGESGFILERSVGNAASYTPIVGLNPDVTAYLDATVSTNTLYYYRVRVANGVQYSAEDTAMVDLFYCKPSYSSPCSPVYIADFLLTKNAETLVSRLNSGCGTASYSDFTSAAAPVVAGQNYSFTARAVSGGNGTFFPQHLSIWLDANANGIFEASELLFQSTSSNNMSPNVSGSISIPASAAIGPTRLRVRSRFRDEGLVEDPCGPLQFGEAEDYTLNIQAPGPAPTTLDLKVLLEGAYRANTGLMITTLNQRGLLPGQTPVGSSATATPPGQPYQGSPWNYTGSESVSNYQANAVDWVLVSLRANSPSVNNTVFRTAALVLNNGQVAMIGTSPNLPEGQAYYIVIEHRNHLGVLSETAVPIQNGTLSYDFTTQNSYTDTNPISVGQKQIGMVFAMHCCDGNKNLPDEDFVINASDYLLWLSANGAFDIYSKADFDMDAQISAFDKLVWNTNNGKFTLVGRQ</sequence>
<evidence type="ECO:0000256" key="8">
    <source>
        <dbReference type="ARBA" id="ARBA00023157"/>
    </source>
</evidence>
<dbReference type="Gene3D" id="2.60.40.10">
    <property type="entry name" value="Immunoglobulins"/>
    <property type="match status" value="1"/>
</dbReference>
<dbReference type="SUPFAM" id="SSF49265">
    <property type="entry name" value="Fibronectin type III"/>
    <property type="match status" value="1"/>
</dbReference>
<keyword evidence="5" id="KW-0378">Hydrolase</keyword>
<dbReference type="InterPro" id="IPR013783">
    <property type="entry name" value="Ig-like_fold"/>
</dbReference>
<keyword evidence="2" id="KW-0645">Protease</keyword>
<dbReference type="Pfam" id="PF20009">
    <property type="entry name" value="GEVED"/>
    <property type="match status" value="1"/>
</dbReference>
<accession>A0A8J3G9N9</accession>
<evidence type="ECO:0000256" key="6">
    <source>
        <dbReference type="ARBA" id="ARBA00022833"/>
    </source>
</evidence>
<dbReference type="SUPFAM" id="SSF55486">
    <property type="entry name" value="Metalloproteases ('zincins'), catalytic domain"/>
    <property type="match status" value="1"/>
</dbReference>
<dbReference type="Proteomes" id="UP000598271">
    <property type="component" value="Unassembled WGS sequence"/>
</dbReference>
<dbReference type="GO" id="GO:0008237">
    <property type="term" value="F:metallopeptidase activity"/>
    <property type="evidence" value="ECO:0007669"/>
    <property type="project" value="UniProtKB-KW"/>
</dbReference>
<keyword evidence="3" id="KW-0479">Metal-binding</keyword>
<keyword evidence="6" id="KW-0862">Zinc</keyword>
<feature type="domain" description="GEVED" evidence="10">
    <location>
        <begin position="458"/>
        <end position="536"/>
    </location>
</feature>
<evidence type="ECO:0000256" key="2">
    <source>
        <dbReference type="ARBA" id="ARBA00022670"/>
    </source>
</evidence>
<gene>
    <name evidence="11" type="ORF">GCM10007390_33340</name>
</gene>
<keyword evidence="7" id="KW-0482">Metalloprotease</keyword>
<dbReference type="PANTHER" id="PTHR47466">
    <property type="match status" value="1"/>
</dbReference>
<dbReference type="PANTHER" id="PTHR47466:SF1">
    <property type="entry name" value="METALLOPROTEASE MEP1 (AFU_ORTHOLOGUE AFUA_1G07730)-RELATED"/>
    <property type="match status" value="1"/>
</dbReference>
<keyword evidence="4" id="KW-0732">Signal</keyword>
<protein>
    <recommendedName>
        <fullName evidence="13">Fibronectin type-III domain-containing protein</fullName>
    </recommendedName>
</protein>
<name>A0A8J3G9N9_9BACT</name>
<dbReference type="GO" id="GO:0046872">
    <property type="term" value="F:metal ion binding"/>
    <property type="evidence" value="ECO:0007669"/>
    <property type="project" value="UniProtKB-KW"/>
</dbReference>
<evidence type="ECO:0000256" key="5">
    <source>
        <dbReference type="ARBA" id="ARBA00022801"/>
    </source>
</evidence>
<evidence type="ECO:0000256" key="4">
    <source>
        <dbReference type="ARBA" id="ARBA00022729"/>
    </source>
</evidence>
<comment type="similarity">
    <text evidence="1">Belongs to the peptidase M43B family.</text>
</comment>
<dbReference type="InterPro" id="IPR008754">
    <property type="entry name" value="Peptidase_M43"/>
</dbReference>
<dbReference type="GO" id="GO:0006508">
    <property type="term" value="P:proteolysis"/>
    <property type="evidence" value="ECO:0007669"/>
    <property type="project" value="UniProtKB-KW"/>
</dbReference>
<evidence type="ECO:0000256" key="7">
    <source>
        <dbReference type="ARBA" id="ARBA00023049"/>
    </source>
</evidence>
<reference evidence="11 12" key="1">
    <citation type="journal article" date="2014" name="Int. J. Syst. Evol. Microbiol.">
        <title>Complete genome sequence of Corynebacterium casei LMG S-19264T (=DSM 44701T), isolated from a smear-ripened cheese.</title>
        <authorList>
            <consortium name="US DOE Joint Genome Institute (JGI-PGF)"/>
            <person name="Walter F."/>
            <person name="Albersmeier A."/>
            <person name="Kalinowski J."/>
            <person name="Ruckert C."/>
        </authorList>
    </citation>
    <scope>NUCLEOTIDE SEQUENCE [LARGE SCALE GENOMIC DNA]</scope>
    <source>
        <strain evidence="11 12">KCTC 12866</strain>
    </source>
</reference>
<evidence type="ECO:0000313" key="11">
    <source>
        <dbReference type="EMBL" id="GHB76705.1"/>
    </source>
</evidence>
<keyword evidence="12" id="KW-1185">Reference proteome</keyword>
<comment type="caution">
    <text evidence="11">The sequence shown here is derived from an EMBL/GenBank/DDBJ whole genome shotgun (WGS) entry which is preliminary data.</text>
</comment>
<proteinExistence type="inferred from homology"/>
<dbReference type="Gene3D" id="3.40.390.10">
    <property type="entry name" value="Collagenase (Catalytic Domain)"/>
    <property type="match status" value="1"/>
</dbReference>
<dbReference type="InterPro" id="IPR045474">
    <property type="entry name" value="GEVED"/>
</dbReference>
<evidence type="ECO:0000259" key="9">
    <source>
        <dbReference type="Pfam" id="PF05572"/>
    </source>
</evidence>
<organism evidence="11 12">
    <name type="scientific">Persicitalea jodogahamensis</name>
    <dbReference type="NCBI Taxonomy" id="402147"/>
    <lineage>
        <taxon>Bacteria</taxon>
        <taxon>Pseudomonadati</taxon>
        <taxon>Bacteroidota</taxon>
        <taxon>Cytophagia</taxon>
        <taxon>Cytophagales</taxon>
        <taxon>Spirosomataceae</taxon>
        <taxon>Persicitalea</taxon>
    </lineage>
</organism>
<dbReference type="InterPro" id="IPR024079">
    <property type="entry name" value="MetalloPept_cat_dom_sf"/>
</dbReference>
<dbReference type="RefSeq" id="WP_189565653.1">
    <property type="nucleotide sequence ID" value="NZ_BMXF01000003.1"/>
</dbReference>